<name>A0ABP8FWA5_9SPHI</name>
<evidence type="ECO:0000259" key="3">
    <source>
        <dbReference type="Pfam" id="PF16344"/>
    </source>
</evidence>
<dbReference type="PANTHER" id="PTHR30273:SF2">
    <property type="entry name" value="PROTEIN FECR"/>
    <property type="match status" value="1"/>
</dbReference>
<proteinExistence type="predicted"/>
<reference evidence="5" key="1">
    <citation type="journal article" date="2019" name="Int. J. Syst. Evol. Microbiol.">
        <title>The Global Catalogue of Microorganisms (GCM) 10K type strain sequencing project: providing services to taxonomists for standard genome sequencing and annotation.</title>
        <authorList>
            <consortium name="The Broad Institute Genomics Platform"/>
            <consortium name="The Broad Institute Genome Sequencing Center for Infectious Disease"/>
            <person name="Wu L."/>
            <person name="Ma J."/>
        </authorList>
    </citation>
    <scope>NUCLEOTIDE SEQUENCE [LARGE SCALE GENOMIC DNA]</scope>
    <source>
        <strain evidence="5">JCM 17705</strain>
    </source>
</reference>
<dbReference type="InterPro" id="IPR032508">
    <property type="entry name" value="FecR_C"/>
</dbReference>
<sequence>MEELNRRYFLEILKKYRLGTATAEEVKFLEKYYDLFEVNEDQIAAENEQEYDHIKLAIKQNVDERVDQFNKQSRIRGVRSAWVKYAVAASVLVFCSIAGYFMLNKKHHEQTVQTAVDINPGGNKAVLTLANGKKIVLDDIAKGEIAKQGSVSISKTADGRIVYTAAAGDATGEISQNVFSTPKGGQYQVVLPDGTTVLLNAASSLTYPSAFTGNQRLVTLTGEAYFEVTKNKAMPFRVKTGLQTVEVLGTHFNINAYPDESVITTTLAEGSVKVSVPYQSVIIIPGQQAVAGKTAVATIAKHTIDLDKELAWKNGVFSFENDDIRSVMRQIARWYDVNVAYEGVFPADGFNGEISRDSKLSEVIKILEYNNVDIALDGKNMKVSYKASASKKY</sequence>
<feature type="domain" description="Protein FecR C-terminal" evidence="3">
    <location>
        <begin position="317"/>
        <end position="380"/>
    </location>
</feature>
<protein>
    <submittedName>
        <fullName evidence="4">DUF4974 domain-containing protein</fullName>
    </submittedName>
</protein>
<accession>A0ABP8FWA5</accession>
<dbReference type="Pfam" id="PF16344">
    <property type="entry name" value="FecR_C"/>
    <property type="match status" value="1"/>
</dbReference>
<dbReference type="Gene3D" id="2.60.120.1440">
    <property type="match status" value="1"/>
</dbReference>
<evidence type="ECO:0000313" key="5">
    <source>
        <dbReference type="Proteomes" id="UP001500582"/>
    </source>
</evidence>
<dbReference type="PANTHER" id="PTHR30273">
    <property type="entry name" value="PERIPLASMIC SIGNAL SENSOR AND SIGMA FACTOR ACTIVATOR FECR-RELATED"/>
    <property type="match status" value="1"/>
</dbReference>
<dbReference type="Gene3D" id="3.55.50.30">
    <property type="match status" value="1"/>
</dbReference>
<dbReference type="Proteomes" id="UP001500582">
    <property type="component" value="Unassembled WGS sequence"/>
</dbReference>
<dbReference type="InterPro" id="IPR012373">
    <property type="entry name" value="Ferrdict_sens_TM"/>
</dbReference>
<dbReference type="InterPro" id="IPR006860">
    <property type="entry name" value="FecR"/>
</dbReference>
<evidence type="ECO:0000256" key="1">
    <source>
        <dbReference type="SAM" id="Phobius"/>
    </source>
</evidence>
<feature type="domain" description="FecR protein" evidence="2">
    <location>
        <begin position="179"/>
        <end position="273"/>
    </location>
</feature>
<keyword evidence="5" id="KW-1185">Reference proteome</keyword>
<dbReference type="RefSeq" id="WP_345209611.1">
    <property type="nucleotide sequence ID" value="NZ_BAABFT010000002.1"/>
</dbReference>
<gene>
    <name evidence="4" type="ORF">GCM10023149_07000</name>
</gene>
<dbReference type="EMBL" id="BAABFT010000002">
    <property type="protein sequence ID" value="GAA4311892.1"/>
    <property type="molecule type" value="Genomic_DNA"/>
</dbReference>
<evidence type="ECO:0000259" key="2">
    <source>
        <dbReference type="Pfam" id="PF04773"/>
    </source>
</evidence>
<organism evidence="4 5">
    <name type="scientific">Mucilaginibacter gynuensis</name>
    <dbReference type="NCBI Taxonomy" id="1302236"/>
    <lineage>
        <taxon>Bacteria</taxon>
        <taxon>Pseudomonadati</taxon>
        <taxon>Bacteroidota</taxon>
        <taxon>Sphingobacteriia</taxon>
        <taxon>Sphingobacteriales</taxon>
        <taxon>Sphingobacteriaceae</taxon>
        <taxon>Mucilaginibacter</taxon>
    </lineage>
</organism>
<keyword evidence="1" id="KW-0472">Membrane</keyword>
<comment type="caution">
    <text evidence="4">The sequence shown here is derived from an EMBL/GenBank/DDBJ whole genome shotgun (WGS) entry which is preliminary data.</text>
</comment>
<evidence type="ECO:0000313" key="4">
    <source>
        <dbReference type="EMBL" id="GAA4311892.1"/>
    </source>
</evidence>
<feature type="transmembrane region" description="Helical" evidence="1">
    <location>
        <begin position="82"/>
        <end position="103"/>
    </location>
</feature>
<dbReference type="Pfam" id="PF04773">
    <property type="entry name" value="FecR"/>
    <property type="match status" value="1"/>
</dbReference>
<keyword evidence="1" id="KW-0812">Transmembrane</keyword>
<keyword evidence="1" id="KW-1133">Transmembrane helix</keyword>